<keyword evidence="2" id="KW-1185">Reference proteome</keyword>
<accession>A0ABQ9X5Y7</accession>
<proteinExistence type="predicted"/>
<evidence type="ECO:0000313" key="2">
    <source>
        <dbReference type="Proteomes" id="UP001281761"/>
    </source>
</evidence>
<dbReference type="EMBL" id="JARBJD010000210">
    <property type="protein sequence ID" value="KAK2947100.1"/>
    <property type="molecule type" value="Genomic_DNA"/>
</dbReference>
<reference evidence="1 2" key="1">
    <citation type="journal article" date="2022" name="bioRxiv">
        <title>Genomics of Preaxostyla Flagellates Illuminates Evolutionary Transitions and the Path Towards Mitochondrial Loss.</title>
        <authorList>
            <person name="Novak L.V.F."/>
            <person name="Treitli S.C."/>
            <person name="Pyrih J."/>
            <person name="Halakuc P."/>
            <person name="Pipaliya S.V."/>
            <person name="Vacek V."/>
            <person name="Brzon O."/>
            <person name="Soukal P."/>
            <person name="Eme L."/>
            <person name="Dacks J.B."/>
            <person name="Karnkowska A."/>
            <person name="Elias M."/>
            <person name="Hampl V."/>
        </authorList>
    </citation>
    <scope>NUCLEOTIDE SEQUENCE [LARGE SCALE GENOMIC DNA]</scope>
    <source>
        <strain evidence="1">NAU3</strain>
        <tissue evidence="1">Gut</tissue>
    </source>
</reference>
<organism evidence="1 2">
    <name type="scientific">Blattamonas nauphoetae</name>
    <dbReference type="NCBI Taxonomy" id="2049346"/>
    <lineage>
        <taxon>Eukaryota</taxon>
        <taxon>Metamonada</taxon>
        <taxon>Preaxostyla</taxon>
        <taxon>Oxymonadida</taxon>
        <taxon>Blattamonas</taxon>
    </lineage>
</organism>
<sequence>MESSMSVSIVSCNHRSSSESWSLLPLVSGLASSSRSTDNTSEDGHRDAFGVGSLSIVGTGLRMKSIDLVVGTGPLFDFGISKENGLCGVVGCSVSLSASSLTNTTSTRISSRFSPSCSSLWQGLIGVSVSESTNHLCGTSGLSLDWSGLSLLSNSSFSSCVTNADAPSPVTEPTQNPGADKTLHTYSKSTERLDFPKESYDTTTRHQVWVISCVFVDLTAFHGGAFFLSTRPADLVVKHSSFKRCSVEGSGGAIDVMQNSNTPDADMFYFTLFNCQFTNNTAKLDGGHVFAQAYNPVTVAHCTFADSRSMSDTPLTQSQAVHITLNGDCRLDNCTLSNNEGRYAGGMRIWQNVTSGSVILTDVLFKDNVCTNTTTSRRVTDCIIYDTYTSTVQSFDCFSTSAQPRCGGYYANPVYPQWIGPSIITAVQTTKVDEDGDEYYALSFTGVFTGTNRKYDVTFADGIGKRMVIIGVTFTKSTGSVALPLNHPTSSSLSPSTKYSIVNVKKSGTQSTSNALVFEGETEPDWTWWHHTSSSRAGSMVGLSLTTPAVPKLSNIKAELNPSNSSEAIVTLTMDSILAGSFTLTVFEKTDTTKTPITAGSVTLTKSTSQITAKIRIPLTPSGPFSHGKEFTVKTFSSSALLVNHAELTLTLPHETARLFTAVATLSGTNKTWVDVVLTGDALPKWKGFKIVVKEMEGDVIKSGAPEINLTGTIEGSSGTTTTCTARVEIYKKANTLEYSRKYKIESLEIVGFGCIVDSTANFTVPASPCRIEGTEGFELNGDKTTFSVTVKGVNFPSPMTSLTSMEVKGDGVEISSTSIVRKSDSELRVEFGTGKAETSDLVEYGKSYSIVGVSGGLEVFVNSGVGLTVPSPGIVSSTSTELNPETNKEFKVIVNGKNFVSGTEWILKLTGRSEEISVRMTTSEKGESSWVNAGGLNQLQFDSHYSILSMTNLTDSSDILLSSGVSVETPLASTLVEVKAEMNPFNFNQVILSLSSIRVPSGSFTLIVTDISDDQHTPISIGPFAFSVSTEPIDSVHSLAVIPSGLLLCGETYTVQSLSSSSQIVSHSSPAFQVPSPLRAASASLNLENLDEVIVSITVFGLPRSSPITLTIIEVDESDNQRGLTFELTGTTSTSEDQTHILKSEVGEAGLKHATRFEITKCEVAYRLTVLEGQIYFDVPTRPHLTDTPFGFATSSNTSFTLMIEGTGLPVGDIFEVTLNGFDKLIDVEFTSTTLGSSSELALG</sequence>
<dbReference type="Proteomes" id="UP001281761">
    <property type="component" value="Unassembled WGS sequence"/>
</dbReference>
<name>A0ABQ9X5Y7_9EUKA</name>
<evidence type="ECO:0000313" key="1">
    <source>
        <dbReference type="EMBL" id="KAK2947100.1"/>
    </source>
</evidence>
<gene>
    <name evidence="1" type="ORF">BLNAU_17952</name>
</gene>
<protein>
    <submittedName>
        <fullName evidence="1">Uncharacterized protein</fullName>
    </submittedName>
</protein>
<comment type="caution">
    <text evidence="1">The sequence shown here is derived from an EMBL/GenBank/DDBJ whole genome shotgun (WGS) entry which is preliminary data.</text>
</comment>
<dbReference type="InterPro" id="IPR011050">
    <property type="entry name" value="Pectin_lyase_fold/virulence"/>
</dbReference>
<dbReference type="SUPFAM" id="SSF51126">
    <property type="entry name" value="Pectin lyase-like"/>
    <property type="match status" value="1"/>
</dbReference>